<dbReference type="EMBL" id="JAACJM010000074">
    <property type="protein sequence ID" value="KAF5350376.1"/>
    <property type="molecule type" value="Genomic_DNA"/>
</dbReference>
<feature type="compositionally biased region" description="Low complexity" evidence="2">
    <location>
        <begin position="78"/>
        <end position="95"/>
    </location>
</feature>
<feature type="region of interest" description="Disordered" evidence="2">
    <location>
        <begin position="78"/>
        <end position="109"/>
    </location>
</feature>
<dbReference type="AlphaFoldDB" id="A0A8H5CYL7"/>
<reference evidence="4 5" key="1">
    <citation type="journal article" date="2020" name="ISME J.">
        <title>Uncovering the hidden diversity of litter-decomposition mechanisms in mushroom-forming fungi.</title>
        <authorList>
            <person name="Floudas D."/>
            <person name="Bentzer J."/>
            <person name="Ahren D."/>
            <person name="Johansson T."/>
            <person name="Persson P."/>
            <person name="Tunlid A."/>
        </authorList>
    </citation>
    <scope>NUCLEOTIDE SEQUENCE [LARGE SCALE GENOMIC DNA]</scope>
    <source>
        <strain evidence="4 5">CBS 291.85</strain>
    </source>
</reference>
<name>A0A8H5CYL7_9AGAR</name>
<evidence type="ECO:0000313" key="5">
    <source>
        <dbReference type="Proteomes" id="UP000559256"/>
    </source>
</evidence>
<keyword evidence="1" id="KW-0175">Coiled coil</keyword>
<proteinExistence type="predicted"/>
<keyword evidence="3" id="KW-0472">Membrane</keyword>
<dbReference type="Proteomes" id="UP000559256">
    <property type="component" value="Unassembled WGS sequence"/>
</dbReference>
<evidence type="ECO:0000313" key="4">
    <source>
        <dbReference type="EMBL" id="KAF5350376.1"/>
    </source>
</evidence>
<organism evidence="4 5">
    <name type="scientific">Tetrapyrgos nigripes</name>
    <dbReference type="NCBI Taxonomy" id="182062"/>
    <lineage>
        <taxon>Eukaryota</taxon>
        <taxon>Fungi</taxon>
        <taxon>Dikarya</taxon>
        <taxon>Basidiomycota</taxon>
        <taxon>Agaricomycotina</taxon>
        <taxon>Agaricomycetes</taxon>
        <taxon>Agaricomycetidae</taxon>
        <taxon>Agaricales</taxon>
        <taxon>Marasmiineae</taxon>
        <taxon>Marasmiaceae</taxon>
        <taxon>Tetrapyrgos</taxon>
    </lineage>
</organism>
<keyword evidence="5" id="KW-1185">Reference proteome</keyword>
<keyword evidence="3" id="KW-0812">Transmembrane</keyword>
<evidence type="ECO:0000256" key="3">
    <source>
        <dbReference type="SAM" id="Phobius"/>
    </source>
</evidence>
<gene>
    <name evidence="4" type="ORF">D9758_012470</name>
</gene>
<comment type="caution">
    <text evidence="4">The sequence shown here is derived from an EMBL/GenBank/DDBJ whole genome shotgun (WGS) entry which is preliminary data.</text>
</comment>
<feature type="coiled-coil region" evidence="1">
    <location>
        <begin position="131"/>
        <end position="158"/>
    </location>
</feature>
<evidence type="ECO:0000256" key="1">
    <source>
        <dbReference type="SAM" id="Coils"/>
    </source>
</evidence>
<evidence type="ECO:0000256" key="2">
    <source>
        <dbReference type="SAM" id="MobiDB-lite"/>
    </source>
</evidence>
<accession>A0A8H5CYL7</accession>
<protein>
    <submittedName>
        <fullName evidence="4">Uncharacterized protein</fullName>
    </submittedName>
</protein>
<feature type="compositionally biased region" description="Basic and acidic residues" evidence="2">
    <location>
        <begin position="96"/>
        <end position="109"/>
    </location>
</feature>
<keyword evidence="3" id="KW-1133">Transmembrane helix</keyword>
<feature type="transmembrane region" description="Helical" evidence="3">
    <location>
        <begin position="33"/>
        <end position="62"/>
    </location>
</feature>
<sequence length="163" mass="19131">MPWGTNPYIPLHGLALPTLLTNLPGTHWAQTSMLFLFIILLITFIVITALLFILLACAVFSFKWNVAHGRWQIRMHSASMHSSRSRSRNNQPSRSRSSEKKNYEERRKDRNLVHKNKEELLRLRKLVQAQTERLDSLVMEAHRQMEEIRQELRNCQTKPTGTR</sequence>